<dbReference type="PROSITE" id="PS00216">
    <property type="entry name" value="SUGAR_TRANSPORT_1"/>
    <property type="match status" value="2"/>
</dbReference>
<feature type="transmembrane region" description="Helical" evidence="16">
    <location>
        <begin position="454"/>
        <end position="474"/>
    </location>
</feature>
<reference evidence="18" key="2">
    <citation type="submission" date="2011-02" db="EMBL/GenBank/DDBJ databases">
        <authorList>
            <person name="MacLean D."/>
        </authorList>
    </citation>
    <scope>NUCLEOTIDE SEQUENCE</scope>
</reference>
<dbReference type="PANTHER" id="PTHR48020:SF12">
    <property type="entry name" value="PROTON MYO-INOSITOL COTRANSPORTER"/>
    <property type="match status" value="1"/>
</dbReference>
<reference evidence="18" key="1">
    <citation type="journal article" date="2011" name="PLoS Biol.">
        <title>Gene gain and loss during evolution of obligate parasitism in the white rust pathogen of Arabidopsis thaliana.</title>
        <authorList>
            <person name="Kemen E."/>
            <person name="Gardiner A."/>
            <person name="Schultz-Larsen T."/>
            <person name="Kemen A.C."/>
            <person name="Balmuth A.L."/>
            <person name="Robert-Seilaniantz A."/>
            <person name="Bailey K."/>
            <person name="Holub E."/>
            <person name="Studholme D.J."/>
            <person name="Maclean D."/>
            <person name="Jones J.D."/>
        </authorList>
    </citation>
    <scope>NUCLEOTIDE SEQUENCE</scope>
</reference>
<evidence type="ECO:0000256" key="7">
    <source>
        <dbReference type="ARBA" id="ARBA00023136"/>
    </source>
</evidence>
<dbReference type="Pfam" id="PF00083">
    <property type="entry name" value="Sugar_tr"/>
    <property type="match status" value="1"/>
</dbReference>
<name>F0W3R4_9STRA</name>
<evidence type="ECO:0000256" key="2">
    <source>
        <dbReference type="ARBA" id="ARBA00010992"/>
    </source>
</evidence>
<feature type="transmembrane region" description="Helical" evidence="16">
    <location>
        <begin position="486"/>
        <end position="507"/>
    </location>
</feature>
<dbReference type="PANTHER" id="PTHR48020">
    <property type="entry name" value="PROTON MYO-INOSITOL COTRANSPORTER"/>
    <property type="match status" value="1"/>
</dbReference>
<keyword evidence="6 16" id="KW-1133">Transmembrane helix</keyword>
<evidence type="ECO:0000259" key="17">
    <source>
        <dbReference type="PROSITE" id="PS50850"/>
    </source>
</evidence>
<feature type="transmembrane region" description="Helical" evidence="16">
    <location>
        <begin position="388"/>
        <end position="410"/>
    </location>
</feature>
<evidence type="ECO:0000256" key="1">
    <source>
        <dbReference type="ARBA" id="ARBA00004141"/>
    </source>
</evidence>
<feature type="transmembrane region" description="Helical" evidence="16">
    <location>
        <begin position="347"/>
        <end position="368"/>
    </location>
</feature>
<feature type="transmembrane region" description="Helical" evidence="16">
    <location>
        <begin position="269"/>
        <end position="287"/>
    </location>
</feature>
<comment type="catalytic activity">
    <reaction evidence="13">
        <text>D-fructose(out) = D-fructose(in)</text>
        <dbReference type="Rhea" id="RHEA:60372"/>
        <dbReference type="ChEBI" id="CHEBI:37721"/>
    </reaction>
    <physiologicalReaction direction="left-to-right" evidence="13">
        <dbReference type="Rhea" id="RHEA:60373"/>
    </physiologicalReaction>
</comment>
<dbReference type="PROSITE" id="PS50850">
    <property type="entry name" value="MFS"/>
    <property type="match status" value="1"/>
</dbReference>
<comment type="subunit">
    <text evidence="3">Homodimer.</text>
</comment>
<protein>
    <recommendedName>
        <fullName evidence="14">Hexose transporter 1</fullName>
    </recommendedName>
</protein>
<dbReference type="InterPro" id="IPR005829">
    <property type="entry name" value="Sugar_transporter_CS"/>
</dbReference>
<feature type="domain" description="Major facilitator superfamily (MFS) profile" evidence="17">
    <location>
        <begin position="112"/>
        <end position="541"/>
    </location>
</feature>
<comment type="catalytic activity">
    <reaction evidence="12">
        <text>D-glucosamine(out) = D-glucosamine(in)</text>
        <dbReference type="Rhea" id="RHEA:78423"/>
        <dbReference type="ChEBI" id="CHEBI:58723"/>
    </reaction>
    <physiologicalReaction direction="left-to-right" evidence="12">
        <dbReference type="Rhea" id="RHEA:78424"/>
    </physiologicalReaction>
</comment>
<evidence type="ECO:0000256" key="16">
    <source>
        <dbReference type="SAM" id="Phobius"/>
    </source>
</evidence>
<dbReference type="InterPro" id="IPR050814">
    <property type="entry name" value="Myo-inositol_Transporter"/>
</dbReference>
<dbReference type="GO" id="GO:0022857">
    <property type="term" value="F:transmembrane transporter activity"/>
    <property type="evidence" value="ECO:0007669"/>
    <property type="project" value="InterPro"/>
</dbReference>
<comment type="similarity">
    <text evidence="2 15">Belongs to the major facilitator superfamily. Sugar transporter (TC 2.A.1.1) family.</text>
</comment>
<dbReference type="InterPro" id="IPR005828">
    <property type="entry name" value="MFS_sugar_transport-like"/>
</dbReference>
<comment type="catalytic activity">
    <reaction evidence="11">
        <text>D-mannose(out) = D-mannose(in)</text>
        <dbReference type="Rhea" id="RHEA:78391"/>
        <dbReference type="ChEBI" id="CHEBI:4208"/>
    </reaction>
    <physiologicalReaction direction="left-to-right" evidence="11">
        <dbReference type="Rhea" id="RHEA:78392"/>
    </physiologicalReaction>
</comment>
<comment type="subcellular location">
    <subcellularLocation>
        <location evidence="1">Membrane</location>
        <topology evidence="1">Multi-pass membrane protein</topology>
    </subcellularLocation>
</comment>
<feature type="transmembrane region" description="Helical" evidence="16">
    <location>
        <begin position="417"/>
        <end position="439"/>
    </location>
</feature>
<dbReference type="InterPro" id="IPR036259">
    <property type="entry name" value="MFS_trans_sf"/>
</dbReference>
<evidence type="ECO:0000256" key="15">
    <source>
        <dbReference type="RuleBase" id="RU003346"/>
    </source>
</evidence>
<dbReference type="SUPFAM" id="SSF103473">
    <property type="entry name" value="MFS general substrate transporter"/>
    <property type="match status" value="1"/>
</dbReference>
<evidence type="ECO:0000256" key="11">
    <source>
        <dbReference type="ARBA" id="ARBA00044662"/>
    </source>
</evidence>
<evidence type="ECO:0000256" key="14">
    <source>
        <dbReference type="ARBA" id="ARBA00044780"/>
    </source>
</evidence>
<evidence type="ECO:0000256" key="9">
    <source>
        <dbReference type="ARBA" id="ARBA00044648"/>
    </source>
</evidence>
<evidence type="ECO:0000256" key="12">
    <source>
        <dbReference type="ARBA" id="ARBA00044668"/>
    </source>
</evidence>
<evidence type="ECO:0000256" key="8">
    <source>
        <dbReference type="ARBA" id="ARBA00044637"/>
    </source>
</evidence>
<keyword evidence="4 15" id="KW-0813">Transport</keyword>
<comment type="catalytic activity">
    <reaction evidence="8">
        <text>D-galactose(in) = D-galactose(out)</text>
        <dbReference type="Rhea" id="RHEA:34915"/>
        <dbReference type="ChEBI" id="CHEBI:4139"/>
    </reaction>
    <physiologicalReaction direction="right-to-left" evidence="8">
        <dbReference type="Rhea" id="RHEA:34917"/>
    </physiologicalReaction>
</comment>
<dbReference type="Gene3D" id="1.20.1250.20">
    <property type="entry name" value="MFS general substrate transporter like domains"/>
    <property type="match status" value="1"/>
</dbReference>
<feature type="transmembrane region" description="Helical" evidence="16">
    <location>
        <begin position="178"/>
        <end position="197"/>
    </location>
</feature>
<evidence type="ECO:0000256" key="6">
    <source>
        <dbReference type="ARBA" id="ARBA00022989"/>
    </source>
</evidence>
<gene>
    <name evidence="18" type="primary">AlNc14C14G1640</name>
    <name evidence="18" type="ORF">ALNC14_018770</name>
</gene>
<evidence type="ECO:0000256" key="10">
    <source>
        <dbReference type="ARBA" id="ARBA00044656"/>
    </source>
</evidence>
<comment type="catalytic activity">
    <reaction evidence="10">
        <text>D-xylose(out) = D-xylose(in)</text>
        <dbReference type="Rhea" id="RHEA:78427"/>
        <dbReference type="ChEBI" id="CHEBI:53455"/>
    </reaction>
    <physiologicalReaction direction="left-to-right" evidence="10">
        <dbReference type="Rhea" id="RHEA:78428"/>
    </physiologicalReaction>
</comment>
<dbReference type="InterPro" id="IPR020846">
    <property type="entry name" value="MFS_dom"/>
</dbReference>
<proteinExistence type="inferred from homology"/>
<accession>F0W3R4</accession>
<dbReference type="InterPro" id="IPR003663">
    <property type="entry name" value="Sugar/inositol_transpt"/>
</dbReference>
<evidence type="ECO:0000256" key="5">
    <source>
        <dbReference type="ARBA" id="ARBA00022692"/>
    </source>
</evidence>
<dbReference type="AlphaFoldDB" id="F0W3R4"/>
<evidence type="ECO:0000256" key="4">
    <source>
        <dbReference type="ARBA" id="ARBA00022448"/>
    </source>
</evidence>
<keyword evidence="7 16" id="KW-0472">Membrane</keyword>
<sequence length="558" mass="61529">MTHENRGAYENLTTIGSASSETHLQDIRLDSTRVSAFGRKVDSFDSDGSNEMDELKGDKYEVDQKALSGLKSLDSRMSTRTTTLKSVREFQLDALGSFEDEYNGRAWMQCVISALSAISGFLFGYDLCVMVIALPLIQNTFSLSNIQSQSVVSILMIGAVFGSLFGGVGSDGIGRKPAIIVTAILFLIGSAVMTFAATFFQLLVGRFIVGLAVGSSGPCVSVYISEIARPNQRGALVTVNEVMLCIGCLASLVTSHLLQDSQEGWRKMLGATLLPPIIQLIGMPFLPESKRWLRAKMQTKQALEDEHEASLPDTRSVVSRNRVTLSFWNTVALLKLLFADQIGKRRILLSLMIAIGQTMTGASAILYYSTYILRSLDFDEAATSTSHFVSEITIGIAKLLGVCCAIILVDRAGRRRLLLFGSSIMLCSHLIFATSFWVVESYKYANQLHTFCLWNLYVFIFAWNFSWAPLMWVVCSEVLPTNARSIGMGITFAVFWLGSALFNYTILTLFDSIGFASTFFLYAVLTCLSTTMIYFKVPETTGLSYEKIDALFIPTCNN</sequence>
<comment type="catalytic activity">
    <reaction evidence="9">
        <text>D-glucose(out) = D-glucose(in)</text>
        <dbReference type="Rhea" id="RHEA:60376"/>
        <dbReference type="ChEBI" id="CHEBI:4167"/>
    </reaction>
    <physiologicalReaction direction="left-to-right" evidence="9">
        <dbReference type="Rhea" id="RHEA:60377"/>
    </physiologicalReaction>
</comment>
<feature type="transmembrane region" description="Helical" evidence="16">
    <location>
        <begin position="146"/>
        <end position="166"/>
    </location>
</feature>
<dbReference type="PROSITE" id="PS00217">
    <property type="entry name" value="SUGAR_TRANSPORT_2"/>
    <property type="match status" value="1"/>
</dbReference>
<feature type="transmembrane region" description="Helical" evidence="16">
    <location>
        <begin position="236"/>
        <end position="257"/>
    </location>
</feature>
<evidence type="ECO:0000256" key="13">
    <source>
        <dbReference type="ARBA" id="ARBA00044710"/>
    </source>
</evidence>
<feature type="transmembrane region" description="Helical" evidence="16">
    <location>
        <begin position="111"/>
        <end position="134"/>
    </location>
</feature>
<feature type="transmembrane region" description="Helical" evidence="16">
    <location>
        <begin position="203"/>
        <end position="224"/>
    </location>
</feature>
<feature type="transmembrane region" description="Helical" evidence="16">
    <location>
        <begin position="513"/>
        <end position="535"/>
    </location>
</feature>
<keyword evidence="5 16" id="KW-0812">Transmembrane</keyword>
<dbReference type="HOGENOM" id="CLU_001265_30_5_1"/>
<dbReference type="GO" id="GO:0016020">
    <property type="term" value="C:membrane"/>
    <property type="evidence" value="ECO:0007669"/>
    <property type="project" value="UniProtKB-SubCell"/>
</dbReference>
<dbReference type="PRINTS" id="PR00171">
    <property type="entry name" value="SUGRTRNSPORT"/>
</dbReference>
<dbReference type="NCBIfam" id="TIGR00879">
    <property type="entry name" value="SP"/>
    <property type="match status" value="1"/>
</dbReference>
<organism evidence="18">
    <name type="scientific">Albugo laibachii Nc14</name>
    <dbReference type="NCBI Taxonomy" id="890382"/>
    <lineage>
        <taxon>Eukaryota</taxon>
        <taxon>Sar</taxon>
        <taxon>Stramenopiles</taxon>
        <taxon>Oomycota</taxon>
        <taxon>Peronosporomycetes</taxon>
        <taxon>Albuginales</taxon>
        <taxon>Albuginaceae</taxon>
        <taxon>Albugo</taxon>
    </lineage>
</organism>
<evidence type="ECO:0000313" key="18">
    <source>
        <dbReference type="EMBL" id="CCA15734.1"/>
    </source>
</evidence>
<dbReference type="EMBL" id="FR824059">
    <property type="protein sequence ID" value="CCA15734.1"/>
    <property type="molecule type" value="Genomic_DNA"/>
</dbReference>
<evidence type="ECO:0000256" key="3">
    <source>
        <dbReference type="ARBA" id="ARBA00011738"/>
    </source>
</evidence>